<evidence type="ECO:0000256" key="10">
    <source>
        <dbReference type="PROSITE-ProRule" id="PRU00043"/>
    </source>
</evidence>
<organism evidence="12 13">
    <name type="scientific">Heterorhabditis bacteriophora</name>
    <name type="common">Entomopathogenic nematode worm</name>
    <dbReference type="NCBI Taxonomy" id="37862"/>
    <lineage>
        <taxon>Eukaryota</taxon>
        <taxon>Metazoa</taxon>
        <taxon>Ecdysozoa</taxon>
        <taxon>Nematoda</taxon>
        <taxon>Chromadorea</taxon>
        <taxon>Rhabditida</taxon>
        <taxon>Rhabditina</taxon>
        <taxon>Rhabditomorpha</taxon>
        <taxon>Strongyloidea</taxon>
        <taxon>Heterorhabditidae</taxon>
        <taxon>Heterorhabditis</taxon>
    </lineage>
</organism>
<keyword evidence="5" id="KW-0677">Repeat</keyword>
<evidence type="ECO:0000256" key="1">
    <source>
        <dbReference type="ARBA" id="ARBA00004167"/>
    </source>
</evidence>
<reference evidence="13" key="1">
    <citation type="submission" date="2016-11" db="UniProtKB">
        <authorList>
            <consortium name="WormBaseParasite"/>
        </authorList>
    </citation>
    <scope>IDENTIFICATION</scope>
</reference>
<dbReference type="Gene3D" id="2.60.40.60">
    <property type="entry name" value="Cadherins"/>
    <property type="match status" value="9"/>
</dbReference>
<dbReference type="InterPro" id="IPR015919">
    <property type="entry name" value="Cadherin-like_sf"/>
</dbReference>
<dbReference type="SUPFAM" id="SSF49313">
    <property type="entry name" value="Cadherin-like"/>
    <property type="match status" value="9"/>
</dbReference>
<keyword evidence="4" id="KW-0732">Signal</keyword>
<feature type="domain" description="Cadherin" evidence="11">
    <location>
        <begin position="519"/>
        <end position="620"/>
    </location>
</feature>
<accession>A0A1I7XG09</accession>
<dbReference type="PANTHER" id="PTHR24026">
    <property type="entry name" value="FAT ATYPICAL CADHERIN-RELATED"/>
    <property type="match status" value="1"/>
</dbReference>
<dbReference type="GO" id="GO:0007411">
    <property type="term" value="P:axon guidance"/>
    <property type="evidence" value="ECO:0007669"/>
    <property type="project" value="UniProtKB-ARBA"/>
</dbReference>
<dbReference type="PROSITE" id="PS00232">
    <property type="entry name" value="CADHERIN_1"/>
    <property type="match status" value="5"/>
</dbReference>
<evidence type="ECO:0000256" key="7">
    <source>
        <dbReference type="ARBA" id="ARBA00022989"/>
    </source>
</evidence>
<dbReference type="Proteomes" id="UP000095283">
    <property type="component" value="Unplaced"/>
</dbReference>
<evidence type="ECO:0000256" key="3">
    <source>
        <dbReference type="ARBA" id="ARBA00022692"/>
    </source>
</evidence>
<feature type="domain" description="Cadherin" evidence="11">
    <location>
        <begin position="213"/>
        <end position="315"/>
    </location>
</feature>
<dbReference type="Pfam" id="PF00028">
    <property type="entry name" value="Cadherin"/>
    <property type="match status" value="6"/>
</dbReference>
<dbReference type="InterPro" id="IPR002126">
    <property type="entry name" value="Cadherin-like_dom"/>
</dbReference>
<feature type="domain" description="Cadherin" evidence="11">
    <location>
        <begin position="316"/>
        <end position="417"/>
    </location>
</feature>
<proteinExistence type="predicted"/>
<keyword evidence="2" id="KW-0245">EGF-like domain</keyword>
<dbReference type="WBParaSite" id="Hba_16419">
    <property type="protein sequence ID" value="Hba_16419"/>
    <property type="gene ID" value="Hba_16419"/>
</dbReference>
<comment type="subcellular location">
    <subcellularLocation>
        <location evidence="1">Membrane</location>
        <topology evidence="1">Single-pass membrane protein</topology>
    </subcellularLocation>
</comment>
<keyword evidence="6 10" id="KW-0106">Calcium</keyword>
<dbReference type="SMART" id="SM00112">
    <property type="entry name" value="CA"/>
    <property type="match status" value="8"/>
</dbReference>
<sequence length="973" mass="107349">MAIYVKELPEDAEPSTIVVSVKAIHVSNLPIYYSMIAPQDSRSQNIFTLDTISGDILLAKSLDREVLDKHVLKVTAYERIDPTISASATVIIDVLDVQDNSPMFERDSYFADIREDAPVSTIGTTVLSVFARDLDAGLNGDVEYSLGQGQGVEYLSIHTKSGVIQTAAPLDRETAALIRLDVVASDKGDLPRKSSALIEIGIIDVNDNAPVFEKDFYNITVMENSTLPASLIRVKATDKDSGINGQVHYSIVATSSVPLTIDYSTGEVTLRDRLDARHSPFSVLLRAKDGAQPALSSTATLTIHLIDINDHAPTFIASKKEILLEENVPVGEEVGRVYAIDEDSGDNGRVKYFLEGSSDFYIDSDSGVIKTTNLLDRENISQYDIKVIASDMSSEPQQTSTFITIILKDVNDNAPLFEKSEYNLTLLENTPRGSQIMVLKAEDKDSDQKIVYRIEHVDKDIVALIDLGEQGALLSLSGPLNSVDHYIRVEISATDQGGQQGRCTVNIHVEDVNSAPFFTEQPFSIRIPEDSPVGFHVITMKVAEDTDRDGNAYLTYSIDSKDFTINKESGLITVTTQLNREEKSSYTITVSVSDGGVPPLSSSIQIEVIIDDVNDNAPQFSSQNYTASIPEDIAVGTSFLQVSATDLDIGNNGVVDYFLNESDPTVRKDLFRLDRTSGTLRVNSRLDREQTATINLSVFARDRGKPFLTSSSVITITLSDINDNAPMFDQSSYDLYIAENSPVGSTVGTIIATDPDDGENALIQFRIFGGADAKFGQLSSTVPVRIHVSDVNDNRPLLKDFVVLINQFEEQPFHREIGMIPAFDPDQNATLEFYLEENDLIIADKYTGKITLSSQWKRNVEATFKTCVSDGPNTVCAQCRLVHVYVEVSWLRESVSVSLPRVGLDDFWDPSIYRRFKQSLSVLDKWKPENIHVLGTRKTEEGIDVSFVVIDKGRLIRISNQMHLTGHGKSKDL</sequence>
<evidence type="ECO:0000256" key="2">
    <source>
        <dbReference type="ARBA" id="ARBA00022536"/>
    </source>
</evidence>
<keyword evidence="9" id="KW-0325">Glycoprotein</keyword>
<protein>
    <submittedName>
        <fullName evidence="13">Cadherin domain-containing protein</fullName>
    </submittedName>
</protein>
<evidence type="ECO:0000313" key="12">
    <source>
        <dbReference type="Proteomes" id="UP000095283"/>
    </source>
</evidence>
<evidence type="ECO:0000256" key="6">
    <source>
        <dbReference type="ARBA" id="ARBA00022837"/>
    </source>
</evidence>
<evidence type="ECO:0000256" key="4">
    <source>
        <dbReference type="ARBA" id="ARBA00022729"/>
    </source>
</evidence>
<evidence type="ECO:0000259" key="11">
    <source>
        <dbReference type="PROSITE" id="PS50268"/>
    </source>
</evidence>
<evidence type="ECO:0000256" key="5">
    <source>
        <dbReference type="ARBA" id="ARBA00022737"/>
    </source>
</evidence>
<feature type="domain" description="Cadherin" evidence="11">
    <location>
        <begin position="418"/>
        <end position="518"/>
    </location>
</feature>
<name>A0A1I7XG09_HETBA</name>
<evidence type="ECO:0000256" key="9">
    <source>
        <dbReference type="ARBA" id="ARBA00023180"/>
    </source>
</evidence>
<dbReference type="GO" id="GO:0005509">
    <property type="term" value="F:calcium ion binding"/>
    <property type="evidence" value="ECO:0007669"/>
    <property type="project" value="UniProtKB-UniRule"/>
</dbReference>
<dbReference type="AlphaFoldDB" id="A0A1I7XG09"/>
<keyword evidence="8" id="KW-0472">Membrane</keyword>
<dbReference type="PROSITE" id="PS50268">
    <property type="entry name" value="CADHERIN_2"/>
    <property type="match status" value="8"/>
</dbReference>
<dbReference type="Pfam" id="PF23592">
    <property type="entry name" value="Cadherin_CELSR2_9th"/>
    <property type="match status" value="1"/>
</dbReference>
<keyword evidence="3" id="KW-0812">Transmembrane</keyword>
<feature type="domain" description="Cadherin" evidence="11">
    <location>
        <begin position="729"/>
        <end position="779"/>
    </location>
</feature>
<feature type="domain" description="Cadherin" evidence="11">
    <location>
        <begin position="7"/>
        <end position="104"/>
    </location>
</feature>
<keyword evidence="7" id="KW-1133">Transmembrane helix</keyword>
<feature type="domain" description="Cadherin" evidence="11">
    <location>
        <begin position="105"/>
        <end position="212"/>
    </location>
</feature>
<dbReference type="GO" id="GO:0005886">
    <property type="term" value="C:plasma membrane"/>
    <property type="evidence" value="ECO:0007669"/>
    <property type="project" value="InterPro"/>
</dbReference>
<feature type="domain" description="Cadherin" evidence="11">
    <location>
        <begin position="621"/>
        <end position="728"/>
    </location>
</feature>
<dbReference type="CDD" id="cd11304">
    <property type="entry name" value="Cadherin_repeat"/>
    <property type="match status" value="7"/>
</dbReference>
<dbReference type="FunFam" id="2.60.40.60:FF:000020">
    <property type="entry name" value="Dachsous cadherin-related 1b"/>
    <property type="match status" value="3"/>
</dbReference>
<dbReference type="InterPro" id="IPR056286">
    <property type="entry name" value="Cadherin_CELSR1-3_9th"/>
</dbReference>
<dbReference type="PANTHER" id="PTHR24026:SF51">
    <property type="entry name" value="PROTOCADHERIN-LIKE WING POLARITY PROTEIN STAN"/>
    <property type="match status" value="1"/>
</dbReference>
<dbReference type="InterPro" id="IPR020894">
    <property type="entry name" value="Cadherin_CS"/>
</dbReference>
<dbReference type="GO" id="GO:0007156">
    <property type="term" value="P:homophilic cell adhesion via plasma membrane adhesion molecules"/>
    <property type="evidence" value="ECO:0007669"/>
    <property type="project" value="InterPro"/>
</dbReference>
<dbReference type="FunFam" id="2.60.40.60:FF:000033">
    <property type="entry name" value="FAT atypical cadherin 1"/>
    <property type="match status" value="1"/>
</dbReference>
<dbReference type="PRINTS" id="PR00205">
    <property type="entry name" value="CADHERIN"/>
</dbReference>
<keyword evidence="12" id="KW-1185">Reference proteome</keyword>
<dbReference type="FunFam" id="2.60.40.60:FF:000080">
    <property type="entry name" value="FAT atypical cadherin 1"/>
    <property type="match status" value="1"/>
</dbReference>
<evidence type="ECO:0000256" key="8">
    <source>
        <dbReference type="ARBA" id="ARBA00023136"/>
    </source>
</evidence>
<evidence type="ECO:0000313" key="13">
    <source>
        <dbReference type="WBParaSite" id="Hba_16419"/>
    </source>
</evidence>